<dbReference type="InterPro" id="IPR019410">
    <property type="entry name" value="Methyltransf_16"/>
</dbReference>
<dbReference type="Proteomes" id="UP000000561">
    <property type="component" value="Chromosome 11"/>
</dbReference>
<dbReference type="SUPFAM" id="SSF53335">
    <property type="entry name" value="S-adenosyl-L-methionine-dependent methyltransferases"/>
    <property type="match status" value="1"/>
</dbReference>
<dbReference type="OrthoDB" id="2529286at2759"/>
<dbReference type="InterPro" id="IPR029063">
    <property type="entry name" value="SAM-dependent_MTases_sf"/>
</dbReference>
<dbReference type="InParanoid" id="A0A0D1C235"/>
<dbReference type="FunCoup" id="A0A0D1C235">
    <property type="interactions" value="76"/>
</dbReference>
<organism evidence="2 3">
    <name type="scientific">Mycosarcoma maydis</name>
    <name type="common">Corn smut fungus</name>
    <name type="synonym">Ustilago maydis</name>
    <dbReference type="NCBI Taxonomy" id="5270"/>
    <lineage>
        <taxon>Eukaryota</taxon>
        <taxon>Fungi</taxon>
        <taxon>Dikarya</taxon>
        <taxon>Basidiomycota</taxon>
        <taxon>Ustilaginomycotina</taxon>
        <taxon>Ustilaginomycetes</taxon>
        <taxon>Ustilaginales</taxon>
        <taxon>Ustilaginaceae</taxon>
        <taxon>Mycosarcoma</taxon>
    </lineage>
</organism>
<dbReference type="STRING" id="237631.A0A0D1C235"/>
<sequence>MPATNSRRHLEAQHDDDGDSELDELPLPPSAILRLEPARLVHDVDEEIFILYTLNAKSQHDGGLGYVNSSDDNIFVSIDGTKWSSATSDRNLTGKLIVPIYQHVTSLRSNKGDTGSVLWRSTVELAIRFQQGTLFDLALLKRASVLELGAGTGALPAIVASLAKSWLATDQQQLLPLMRKNLDSYANVKVASLDWFDFLNPPSPHSAQLHKSRVLDQLSFNLVDQTAETVRGPDVIVCCDCIYNPGLFDALIAALNVFTDRQRTVVLVSCEMRSDESLADFLTRWKASDEHWRIVSLEERFEKGFVALAAWKI</sequence>
<dbReference type="eggNOG" id="KOG1018">
    <property type="taxonomic scope" value="Eukaryota"/>
</dbReference>
<evidence type="ECO:0000313" key="3">
    <source>
        <dbReference type="Proteomes" id="UP000000561"/>
    </source>
</evidence>
<protein>
    <submittedName>
        <fullName evidence="2">Uncharacterized protein</fullName>
    </submittedName>
</protein>
<dbReference type="Gene3D" id="3.40.50.150">
    <property type="entry name" value="Vaccinia Virus protein VP39"/>
    <property type="match status" value="1"/>
</dbReference>
<proteinExistence type="predicted"/>
<accession>A0A0D1C235</accession>
<reference evidence="2 3" key="1">
    <citation type="journal article" date="2006" name="Nature">
        <title>Insights from the genome of the biotrophic fungal plant pathogen Ustilago maydis.</title>
        <authorList>
            <person name="Kamper J."/>
            <person name="Kahmann R."/>
            <person name="Bolker M."/>
            <person name="Ma L.J."/>
            <person name="Brefort T."/>
            <person name="Saville B.J."/>
            <person name="Banuett F."/>
            <person name="Kronstad J.W."/>
            <person name="Gold S.E."/>
            <person name="Muller O."/>
            <person name="Perlin M.H."/>
            <person name="Wosten H.A."/>
            <person name="de Vries R."/>
            <person name="Ruiz-Herrera J."/>
            <person name="Reynaga-Pena C.G."/>
            <person name="Snetselaar K."/>
            <person name="McCann M."/>
            <person name="Perez-Martin J."/>
            <person name="Feldbrugge M."/>
            <person name="Basse C.W."/>
            <person name="Steinberg G."/>
            <person name="Ibeas J.I."/>
            <person name="Holloman W."/>
            <person name="Guzman P."/>
            <person name="Farman M."/>
            <person name="Stajich J.E."/>
            <person name="Sentandreu R."/>
            <person name="Gonzalez-Prieto J.M."/>
            <person name="Kennell J.C."/>
            <person name="Molina L."/>
            <person name="Schirawski J."/>
            <person name="Mendoza-Mendoza A."/>
            <person name="Greilinger D."/>
            <person name="Munch K."/>
            <person name="Rossel N."/>
            <person name="Scherer M."/>
            <person name="Vranes M."/>
            <person name="Ladendorf O."/>
            <person name="Vincon V."/>
            <person name="Fuchs U."/>
            <person name="Sandrock B."/>
            <person name="Meng S."/>
            <person name="Ho E.C."/>
            <person name="Cahill M.J."/>
            <person name="Boyce K.J."/>
            <person name="Klose J."/>
            <person name="Klosterman S.J."/>
            <person name="Deelstra H.J."/>
            <person name="Ortiz-Castellanos L."/>
            <person name="Li W."/>
            <person name="Sanchez-Alonso P."/>
            <person name="Schreier P.H."/>
            <person name="Hauser-Hahn I."/>
            <person name="Vaupel M."/>
            <person name="Koopmann E."/>
            <person name="Friedrich G."/>
            <person name="Voss H."/>
            <person name="Schluter T."/>
            <person name="Margolis J."/>
            <person name="Platt D."/>
            <person name="Swimmer C."/>
            <person name="Gnirke A."/>
            <person name="Chen F."/>
            <person name="Vysotskaia V."/>
            <person name="Mannhaupt G."/>
            <person name="Guldener U."/>
            <person name="Munsterkotter M."/>
            <person name="Haase D."/>
            <person name="Oesterheld M."/>
            <person name="Mewes H.W."/>
            <person name="Mauceli E.W."/>
            <person name="DeCaprio D."/>
            <person name="Wade C.M."/>
            <person name="Butler J."/>
            <person name="Young S."/>
            <person name="Jaffe D.B."/>
            <person name="Calvo S."/>
            <person name="Nusbaum C."/>
            <person name="Galagan J."/>
            <person name="Birren B.W."/>
        </authorList>
    </citation>
    <scope>NUCLEOTIDE SEQUENCE [LARGE SCALE GENOMIC DNA]</scope>
    <source>
        <strain evidence="3">DSM 14603 / FGSC 9021 / UM521</strain>
    </source>
</reference>
<keyword evidence="3" id="KW-1185">Reference proteome</keyword>
<dbReference type="PANTHER" id="PTHR14614">
    <property type="entry name" value="HEPATOCELLULAR CARCINOMA-ASSOCIATED ANTIGEN"/>
    <property type="match status" value="1"/>
</dbReference>
<evidence type="ECO:0000313" key="2">
    <source>
        <dbReference type="EMBL" id="KIS67887.1"/>
    </source>
</evidence>
<feature type="region of interest" description="Disordered" evidence="1">
    <location>
        <begin position="1"/>
        <end position="25"/>
    </location>
</feature>
<dbReference type="OMA" id="ACDTIYN"/>
<dbReference type="EMBL" id="CM003150">
    <property type="protein sequence ID" value="KIS67887.1"/>
    <property type="molecule type" value="Genomic_DNA"/>
</dbReference>
<dbReference type="VEuPathDB" id="FungiDB:UMAG_03943"/>
<name>A0A0D1C235_MYCMD</name>
<dbReference type="GO" id="GO:0008757">
    <property type="term" value="F:S-adenosylmethionine-dependent methyltransferase activity"/>
    <property type="evidence" value="ECO:0007669"/>
    <property type="project" value="UniProtKB-ARBA"/>
</dbReference>
<dbReference type="GeneID" id="23564260"/>
<dbReference type="AlphaFoldDB" id="A0A0D1C235"/>
<dbReference type="KEGG" id="uma:UMAG_03943"/>
<dbReference type="Pfam" id="PF10294">
    <property type="entry name" value="Methyltransf_16"/>
    <property type="match status" value="2"/>
</dbReference>
<gene>
    <name evidence="2" type="ORF">UMAG_03943</name>
</gene>
<dbReference type="PANTHER" id="PTHR14614:SF109">
    <property type="entry name" value="RIBOSOMAL LYSINE N-METHYLTRANSFERASE 5"/>
    <property type="match status" value="1"/>
</dbReference>
<dbReference type="GO" id="GO:0032991">
    <property type="term" value="C:protein-containing complex"/>
    <property type="evidence" value="ECO:0000318"/>
    <property type="project" value="GO_Central"/>
</dbReference>
<dbReference type="GO" id="GO:0005829">
    <property type="term" value="C:cytosol"/>
    <property type="evidence" value="ECO:0000318"/>
    <property type="project" value="GO_Central"/>
</dbReference>
<dbReference type="RefSeq" id="XP_011390412.1">
    <property type="nucleotide sequence ID" value="XM_011392110.1"/>
</dbReference>
<dbReference type="GO" id="GO:0008276">
    <property type="term" value="F:protein methyltransferase activity"/>
    <property type="evidence" value="ECO:0000318"/>
    <property type="project" value="GO_Central"/>
</dbReference>
<evidence type="ECO:0000256" key="1">
    <source>
        <dbReference type="SAM" id="MobiDB-lite"/>
    </source>
</evidence>